<comment type="caution">
    <text evidence="1">The sequence shown here is derived from an EMBL/GenBank/DDBJ whole genome shotgun (WGS) entry which is preliminary data.</text>
</comment>
<reference evidence="1" key="1">
    <citation type="submission" date="2023-03" db="EMBL/GenBank/DDBJ databases">
        <authorList>
            <person name="Steffen K."/>
            <person name="Cardenas P."/>
        </authorList>
    </citation>
    <scope>NUCLEOTIDE SEQUENCE</scope>
</reference>
<proteinExistence type="predicted"/>
<sequence length="95" mass="10980">MTTEHTPVSLQLRDALQAALLIDRLQWNLALTLGHKTCSFLLYYACFNPIRYCFNPDCMVCFNLTCTHDDRVGLLLRYHSSNRWCLGKGVSLRKL</sequence>
<dbReference type="Proteomes" id="UP001174909">
    <property type="component" value="Unassembled WGS sequence"/>
</dbReference>
<protein>
    <submittedName>
        <fullName evidence="1">Uncharacterized protein</fullName>
    </submittedName>
</protein>
<dbReference type="AlphaFoldDB" id="A0AA35T614"/>
<name>A0AA35T614_GEOBA</name>
<evidence type="ECO:0000313" key="1">
    <source>
        <dbReference type="EMBL" id="CAI8041882.1"/>
    </source>
</evidence>
<keyword evidence="2" id="KW-1185">Reference proteome</keyword>
<gene>
    <name evidence="1" type="ORF">GBAR_LOCUS23238</name>
</gene>
<evidence type="ECO:0000313" key="2">
    <source>
        <dbReference type="Proteomes" id="UP001174909"/>
    </source>
</evidence>
<dbReference type="EMBL" id="CASHTH010003219">
    <property type="protein sequence ID" value="CAI8041882.1"/>
    <property type="molecule type" value="Genomic_DNA"/>
</dbReference>
<organism evidence="1 2">
    <name type="scientific">Geodia barretti</name>
    <name type="common">Barrett's horny sponge</name>
    <dbReference type="NCBI Taxonomy" id="519541"/>
    <lineage>
        <taxon>Eukaryota</taxon>
        <taxon>Metazoa</taxon>
        <taxon>Porifera</taxon>
        <taxon>Demospongiae</taxon>
        <taxon>Heteroscleromorpha</taxon>
        <taxon>Tetractinellida</taxon>
        <taxon>Astrophorina</taxon>
        <taxon>Geodiidae</taxon>
        <taxon>Geodia</taxon>
    </lineage>
</organism>
<accession>A0AA35T614</accession>